<protein>
    <submittedName>
        <fullName evidence="1">Uncharacterized protein</fullName>
    </submittedName>
</protein>
<name>A0A381T4T9_9ZZZZ</name>
<organism evidence="1">
    <name type="scientific">marine metagenome</name>
    <dbReference type="NCBI Taxonomy" id="408172"/>
    <lineage>
        <taxon>unclassified sequences</taxon>
        <taxon>metagenomes</taxon>
        <taxon>ecological metagenomes</taxon>
    </lineage>
</organism>
<proteinExistence type="predicted"/>
<dbReference type="EMBL" id="UINC01004027">
    <property type="protein sequence ID" value="SVA11200.1"/>
    <property type="molecule type" value="Genomic_DNA"/>
</dbReference>
<gene>
    <name evidence="1" type="ORF">METZ01_LOCUS64054</name>
</gene>
<accession>A0A381T4T9</accession>
<dbReference type="AlphaFoldDB" id="A0A381T4T9"/>
<reference evidence="1" key="1">
    <citation type="submission" date="2018-05" db="EMBL/GenBank/DDBJ databases">
        <authorList>
            <person name="Lanie J.A."/>
            <person name="Ng W.-L."/>
            <person name="Kazmierczak K.M."/>
            <person name="Andrzejewski T.M."/>
            <person name="Davidsen T.M."/>
            <person name="Wayne K.J."/>
            <person name="Tettelin H."/>
            <person name="Glass J.I."/>
            <person name="Rusch D."/>
            <person name="Podicherti R."/>
            <person name="Tsui H.-C.T."/>
            <person name="Winkler M.E."/>
        </authorList>
    </citation>
    <scope>NUCLEOTIDE SEQUENCE</scope>
</reference>
<evidence type="ECO:0000313" key="1">
    <source>
        <dbReference type="EMBL" id="SVA11200.1"/>
    </source>
</evidence>
<sequence>MFRLKAKSDRQCPNSDQGSEFGNLLLAIIWWARRCPRVLNRSPSRPLAHQKDAPGSDSQIEMASLCVLEFPAMTQCSGV</sequence>